<dbReference type="GO" id="GO:0010506">
    <property type="term" value="P:regulation of autophagy"/>
    <property type="evidence" value="ECO:0007669"/>
    <property type="project" value="InterPro"/>
</dbReference>
<dbReference type="InterPro" id="IPR011009">
    <property type="entry name" value="Kinase-like_dom_sf"/>
</dbReference>
<feature type="binding site" evidence="8">
    <location>
        <position position="51"/>
    </location>
    <ligand>
        <name>ATP</name>
        <dbReference type="ChEBI" id="CHEBI:30616"/>
    </ligand>
</feature>
<comment type="similarity">
    <text evidence="1">Belongs to the protein kinase superfamily. CAMK Ser/Thr protein kinase family. SNF1 subfamily.</text>
</comment>
<evidence type="ECO:0000259" key="10">
    <source>
        <dbReference type="PROSITE" id="PS50011"/>
    </source>
</evidence>
<dbReference type="InterPro" id="IPR000719">
    <property type="entry name" value="Prot_kinase_dom"/>
</dbReference>
<feature type="domain" description="Protein kinase" evidence="10">
    <location>
        <begin position="22"/>
        <end position="283"/>
    </location>
</feature>
<dbReference type="PROSITE" id="PS00107">
    <property type="entry name" value="PROTEIN_KINASE_ATP"/>
    <property type="match status" value="1"/>
</dbReference>
<dbReference type="EMBL" id="CP136893">
    <property type="protein sequence ID" value="WOL06143.1"/>
    <property type="molecule type" value="Genomic_DNA"/>
</dbReference>
<dbReference type="AlphaFoldDB" id="A0AAQ3KFV6"/>
<comment type="function">
    <text evidence="7">CIPK serine-threonine protein kinases interact with CBL proteins. Binding of a CBL protein to the regulatory NAF domain of CIPK protein lead to the activation of the kinase in a calcium-dependent manner.</text>
</comment>
<dbReference type="SUPFAM" id="SSF56112">
    <property type="entry name" value="Protein kinase-like (PK-like)"/>
    <property type="match status" value="1"/>
</dbReference>
<evidence type="ECO:0000256" key="1">
    <source>
        <dbReference type="ARBA" id="ARBA00006234"/>
    </source>
</evidence>
<dbReference type="PROSITE" id="PS50011">
    <property type="entry name" value="PROTEIN_KINASE_DOM"/>
    <property type="match status" value="1"/>
</dbReference>
<dbReference type="FunFam" id="1.10.510.10:FF:000571">
    <property type="entry name" value="Maternal embryonic leucine zipper kinase"/>
    <property type="match status" value="1"/>
</dbReference>
<dbReference type="FunFam" id="3.30.200.20:FF:000003">
    <property type="entry name" value="Non-specific serine/threonine protein kinase"/>
    <property type="match status" value="1"/>
</dbReference>
<feature type="compositionally biased region" description="Polar residues" evidence="9">
    <location>
        <begin position="295"/>
        <end position="314"/>
    </location>
</feature>
<protein>
    <submittedName>
        <fullName evidence="11">Serine/threonine-protein kinase ATG1a isoform X1</fullName>
    </submittedName>
</protein>
<evidence type="ECO:0000256" key="5">
    <source>
        <dbReference type="ARBA" id="ARBA00022777"/>
    </source>
</evidence>
<keyword evidence="3" id="KW-0808">Transferase</keyword>
<organism evidence="11 12">
    <name type="scientific">Canna indica</name>
    <name type="common">Indian-shot</name>
    <dbReference type="NCBI Taxonomy" id="4628"/>
    <lineage>
        <taxon>Eukaryota</taxon>
        <taxon>Viridiplantae</taxon>
        <taxon>Streptophyta</taxon>
        <taxon>Embryophyta</taxon>
        <taxon>Tracheophyta</taxon>
        <taxon>Spermatophyta</taxon>
        <taxon>Magnoliopsida</taxon>
        <taxon>Liliopsida</taxon>
        <taxon>Zingiberales</taxon>
        <taxon>Cannaceae</taxon>
        <taxon>Canna</taxon>
    </lineage>
</organism>
<evidence type="ECO:0000256" key="6">
    <source>
        <dbReference type="ARBA" id="ARBA00022840"/>
    </source>
</evidence>
<dbReference type="GO" id="GO:0000045">
    <property type="term" value="P:autophagosome assembly"/>
    <property type="evidence" value="ECO:0007669"/>
    <property type="project" value="TreeGrafter"/>
</dbReference>
<gene>
    <name evidence="11" type="ORF">Cni_G14875</name>
</gene>
<reference evidence="11 12" key="1">
    <citation type="submission" date="2023-10" db="EMBL/GenBank/DDBJ databases">
        <title>Chromosome-scale genome assembly provides insights into flower coloration mechanisms of Canna indica.</title>
        <authorList>
            <person name="Li C."/>
        </authorList>
    </citation>
    <scope>NUCLEOTIDE SEQUENCE [LARGE SCALE GENOMIC DNA]</scope>
    <source>
        <tissue evidence="11">Flower</tissue>
    </source>
</reference>
<dbReference type="GO" id="GO:0005829">
    <property type="term" value="C:cytosol"/>
    <property type="evidence" value="ECO:0007669"/>
    <property type="project" value="TreeGrafter"/>
</dbReference>
<dbReference type="PANTHER" id="PTHR24348:SF22">
    <property type="entry name" value="NON-SPECIFIC SERINE_THREONINE PROTEIN KINASE"/>
    <property type="match status" value="1"/>
</dbReference>
<name>A0AAQ3KFV6_9LILI</name>
<dbReference type="GO" id="GO:0016020">
    <property type="term" value="C:membrane"/>
    <property type="evidence" value="ECO:0007669"/>
    <property type="project" value="TreeGrafter"/>
</dbReference>
<evidence type="ECO:0000256" key="2">
    <source>
        <dbReference type="ARBA" id="ARBA00022527"/>
    </source>
</evidence>
<proteinExistence type="inferred from homology"/>
<dbReference type="Gene3D" id="1.10.510.10">
    <property type="entry name" value="Transferase(Phosphotransferase) domain 1"/>
    <property type="match status" value="1"/>
</dbReference>
<dbReference type="InterPro" id="IPR008271">
    <property type="entry name" value="Ser/Thr_kinase_AS"/>
</dbReference>
<evidence type="ECO:0000256" key="8">
    <source>
        <dbReference type="PROSITE-ProRule" id="PRU10141"/>
    </source>
</evidence>
<evidence type="ECO:0000313" key="12">
    <source>
        <dbReference type="Proteomes" id="UP001327560"/>
    </source>
</evidence>
<keyword evidence="2" id="KW-0723">Serine/threonine-protein kinase</keyword>
<dbReference type="GO" id="GO:0000407">
    <property type="term" value="C:phagophore assembly site"/>
    <property type="evidence" value="ECO:0007669"/>
    <property type="project" value="TreeGrafter"/>
</dbReference>
<dbReference type="GO" id="GO:0005524">
    <property type="term" value="F:ATP binding"/>
    <property type="evidence" value="ECO:0007669"/>
    <property type="project" value="UniProtKB-UniRule"/>
</dbReference>
<feature type="region of interest" description="Disordered" evidence="9">
    <location>
        <begin position="290"/>
        <end position="314"/>
    </location>
</feature>
<dbReference type="GO" id="GO:0004674">
    <property type="term" value="F:protein serine/threonine kinase activity"/>
    <property type="evidence" value="ECO:0007669"/>
    <property type="project" value="UniProtKB-KW"/>
</dbReference>
<evidence type="ECO:0000256" key="3">
    <source>
        <dbReference type="ARBA" id="ARBA00022679"/>
    </source>
</evidence>
<sequence>MVGSGKMMAETASGERRTVGDYILGKPIGYGSFAVVWLGLHRKHGFEVAVKEIDKKKVSGKLRDCLLKEIAILRQISHPNIIRLYEAIQTEEKIYLVLEYCAGGDLAGYFKRHGTHGRVSDNIARYFMRQLAEGLKVLRENNLIHRDLKPQNLLLSTSKETPVLKIGDFGFARYLMPQGLADTVCGSPLYMAPEIIQDRKYDAKADLWSVGAILFQLVTGKLPFNGDSHFQLFQNIMTSKELQFPPNALVNLHPDCIDLCRSLLRQNPVERLTFEEFFNHKFMSTPRIPEAPIESENTPDSNSQGPEQLSVSHVSNLKIRSTEKGFSFTNSSEEEYVLVDANFSSTEMSFSLEIPLKNNSISRFPSHSENIYKQEYAGPVQSTEPVFSYIPDAESIDDHVSPILSSSQTNIVSQECQGTSSLHPFSRILHLNQYIDALTELAQEKLDAGVHLESFAVELIILVLWRETLRLCNVWTASRNSGASDHSFSANDFQSHKRDHVSPNIESQVDHTNPLSVCLWAQRGFLTAYGRTEKFSNRFENRNGDLDMPDAIEIIFQKALAAGKIGAVDELMEHWSKAAAAYSQAITFLTFITVEATSLPLNPPFSLSPQDHQRLHRYIETLRTRLEKVSNDTSSLQTNPKN</sequence>
<evidence type="ECO:0000256" key="4">
    <source>
        <dbReference type="ARBA" id="ARBA00022741"/>
    </source>
</evidence>
<accession>A0AAQ3KFV6</accession>
<keyword evidence="5 11" id="KW-0418">Kinase</keyword>
<keyword evidence="6 8" id="KW-0067">ATP-binding</keyword>
<dbReference type="InterPro" id="IPR017441">
    <property type="entry name" value="Protein_kinase_ATP_BS"/>
</dbReference>
<keyword evidence="4 8" id="KW-0547">Nucleotide-binding</keyword>
<dbReference type="GO" id="GO:0005776">
    <property type="term" value="C:autophagosome"/>
    <property type="evidence" value="ECO:0007669"/>
    <property type="project" value="TreeGrafter"/>
</dbReference>
<dbReference type="SMART" id="SM00220">
    <property type="entry name" value="S_TKc"/>
    <property type="match status" value="1"/>
</dbReference>
<keyword evidence="12" id="KW-1185">Reference proteome</keyword>
<dbReference type="CDD" id="cd14009">
    <property type="entry name" value="STKc_ATG1_ULK_like"/>
    <property type="match status" value="1"/>
</dbReference>
<dbReference type="InterPro" id="IPR056281">
    <property type="entry name" value="MIT_ATG1a/b/c"/>
</dbReference>
<evidence type="ECO:0000313" key="11">
    <source>
        <dbReference type="EMBL" id="WOL06143.1"/>
    </source>
</evidence>
<dbReference type="PANTHER" id="PTHR24348">
    <property type="entry name" value="SERINE/THREONINE-PROTEIN KINASE UNC-51-RELATED"/>
    <property type="match status" value="1"/>
</dbReference>
<dbReference type="InterPro" id="IPR045269">
    <property type="entry name" value="Atg1-like"/>
</dbReference>
<evidence type="ECO:0000256" key="7">
    <source>
        <dbReference type="ARBA" id="ARBA00058225"/>
    </source>
</evidence>
<evidence type="ECO:0000256" key="9">
    <source>
        <dbReference type="SAM" id="MobiDB-lite"/>
    </source>
</evidence>
<dbReference type="Pfam" id="PF24497">
    <property type="entry name" value="MIT_ATG1"/>
    <property type="match status" value="1"/>
</dbReference>
<dbReference type="Proteomes" id="UP001327560">
    <property type="component" value="Chromosome 4"/>
</dbReference>
<dbReference type="Pfam" id="PF00069">
    <property type="entry name" value="Pkinase"/>
    <property type="match status" value="1"/>
</dbReference>
<dbReference type="PROSITE" id="PS00108">
    <property type="entry name" value="PROTEIN_KINASE_ST"/>
    <property type="match status" value="1"/>
</dbReference>